<name>A0AAE1LFJ0_9NEOP</name>
<evidence type="ECO:0000313" key="1">
    <source>
        <dbReference type="EMBL" id="KAK3917540.1"/>
    </source>
</evidence>
<protein>
    <recommendedName>
        <fullName evidence="3">Reverse transcriptase</fullName>
    </recommendedName>
</protein>
<dbReference type="EMBL" id="JAHWGI010000745">
    <property type="protein sequence ID" value="KAK3917540.1"/>
    <property type="molecule type" value="Genomic_DNA"/>
</dbReference>
<sequence length="542" mass="61536">MQQLLDAVSTAAEWIGLRFNAKKCATLCLEKKKAIAVNTHVQGDIIGHLSDGETYQHLGVPTGFRADQTPSETIERMLLDIHSVEKSLLAPWQKLDALRTFVVPQIQFALQTALIQKTSLAEVDRQIKRVAKGALHLPRRASPEVVFLPTYQGGANILPLADLADISAVTHAFRLLTSPDPAVSTVAELSLKRTASKYLNSNAGWDDAAAYLSGVNIRNTSAFATIWSHARSATKRLTSKIPGIHWSWCEERSTICIQWPTPDREPDRIVVEAEARKALQSSMRREIQNFYRRSLLAKPDQGKVYEAAQLHPASNHFLRDGRNTRFCDWRFIHRARLGVLPLNACLRFKSRDQNRTKQCRRCRKEDETTAHVLNHCMLHSRAYNNRHRSVLHNLVTHMQSTKNLRIERAVPEADSRLMPDLVVIDNDRKLAIIVDVACPFDNRQDAFLEKRNEKISKYTPICNILKTKGYRAIVDAVLVGSLGSWDPANFQALNLLGIPKHKKEHLIRKSISDVIRWSRDVYVEHMCGHRQYSKDVVLDLKQ</sequence>
<reference evidence="1" key="1">
    <citation type="submission" date="2021-07" db="EMBL/GenBank/DDBJ databases">
        <authorList>
            <person name="Catto M.A."/>
            <person name="Jacobson A."/>
            <person name="Kennedy G."/>
            <person name="Labadie P."/>
            <person name="Hunt B.G."/>
            <person name="Srinivasan R."/>
        </authorList>
    </citation>
    <scope>NUCLEOTIDE SEQUENCE</scope>
    <source>
        <strain evidence="1">PL_HMW_Pooled</strain>
        <tissue evidence="1">Head</tissue>
    </source>
</reference>
<keyword evidence="2" id="KW-1185">Reference proteome</keyword>
<proteinExistence type="predicted"/>
<evidence type="ECO:0008006" key="3">
    <source>
        <dbReference type="Google" id="ProtNLM"/>
    </source>
</evidence>
<dbReference type="PANTHER" id="PTHR35450">
    <property type="entry name" value="REVERSE TRANSCRIPTASE DOMAIN-CONTAINING PROTEIN"/>
    <property type="match status" value="1"/>
</dbReference>
<accession>A0AAE1LFJ0</accession>
<dbReference type="Proteomes" id="UP001219518">
    <property type="component" value="Unassembled WGS sequence"/>
</dbReference>
<dbReference type="PANTHER" id="PTHR35450:SF2">
    <property type="entry name" value="REVERSE TRANSCRIPTASE DOMAIN-CONTAINING PROTEIN"/>
    <property type="match status" value="1"/>
</dbReference>
<dbReference type="AlphaFoldDB" id="A0AAE1LFJ0"/>
<organism evidence="1 2">
    <name type="scientific">Frankliniella fusca</name>
    <dbReference type="NCBI Taxonomy" id="407009"/>
    <lineage>
        <taxon>Eukaryota</taxon>
        <taxon>Metazoa</taxon>
        <taxon>Ecdysozoa</taxon>
        <taxon>Arthropoda</taxon>
        <taxon>Hexapoda</taxon>
        <taxon>Insecta</taxon>
        <taxon>Pterygota</taxon>
        <taxon>Neoptera</taxon>
        <taxon>Paraneoptera</taxon>
        <taxon>Thysanoptera</taxon>
        <taxon>Terebrantia</taxon>
        <taxon>Thripoidea</taxon>
        <taxon>Thripidae</taxon>
        <taxon>Frankliniella</taxon>
    </lineage>
</organism>
<comment type="caution">
    <text evidence="1">The sequence shown here is derived from an EMBL/GenBank/DDBJ whole genome shotgun (WGS) entry which is preliminary data.</text>
</comment>
<reference evidence="1" key="2">
    <citation type="journal article" date="2023" name="BMC Genomics">
        <title>Pest status, molecular evolution, and epigenetic factors derived from the genome assembly of Frankliniella fusca, a thysanopteran phytovirus vector.</title>
        <authorList>
            <person name="Catto M.A."/>
            <person name="Labadie P.E."/>
            <person name="Jacobson A.L."/>
            <person name="Kennedy G.G."/>
            <person name="Srinivasan R."/>
            <person name="Hunt B.G."/>
        </authorList>
    </citation>
    <scope>NUCLEOTIDE SEQUENCE</scope>
    <source>
        <strain evidence="1">PL_HMW_Pooled</strain>
    </source>
</reference>
<gene>
    <name evidence="1" type="ORF">KUF71_026205</name>
</gene>
<evidence type="ECO:0000313" key="2">
    <source>
        <dbReference type="Proteomes" id="UP001219518"/>
    </source>
</evidence>